<dbReference type="Pfam" id="PF11188">
    <property type="entry name" value="DUF2975"/>
    <property type="match status" value="1"/>
</dbReference>
<feature type="transmembrane region" description="Helical" evidence="1">
    <location>
        <begin position="129"/>
        <end position="148"/>
    </location>
</feature>
<dbReference type="InterPro" id="IPR021354">
    <property type="entry name" value="DUF2975"/>
</dbReference>
<evidence type="ECO:0000313" key="3">
    <source>
        <dbReference type="Proteomes" id="UP000177273"/>
    </source>
</evidence>
<feature type="transmembrane region" description="Helical" evidence="1">
    <location>
        <begin position="56"/>
        <end position="80"/>
    </location>
</feature>
<dbReference type="RefSeq" id="WP_070788035.1">
    <property type="nucleotide sequence ID" value="NZ_MKIQ01000027.1"/>
</dbReference>
<keyword evidence="1" id="KW-0812">Transmembrane</keyword>
<accession>A0A9Q5JH81</accession>
<evidence type="ECO:0008006" key="4">
    <source>
        <dbReference type="Google" id="ProtNLM"/>
    </source>
</evidence>
<dbReference type="AlphaFoldDB" id="A0A9Q5JH81"/>
<dbReference type="EMBL" id="MKIQ01000027">
    <property type="protein sequence ID" value="OFI46902.1"/>
    <property type="molecule type" value="Genomic_DNA"/>
</dbReference>
<dbReference type="OrthoDB" id="2224011at2"/>
<evidence type="ECO:0000256" key="1">
    <source>
        <dbReference type="SAM" id="Phobius"/>
    </source>
</evidence>
<feature type="transmembrane region" description="Helical" evidence="1">
    <location>
        <begin position="12"/>
        <end position="36"/>
    </location>
</feature>
<keyword evidence="1" id="KW-0472">Membrane</keyword>
<reference evidence="3" key="1">
    <citation type="submission" date="2016-09" db="EMBL/GenBank/DDBJ databases">
        <title>Draft genome sequence of a novel species of the family Streptococcaceae isolated from flowers.</title>
        <authorList>
            <person name="Chuah L.-O."/>
            <person name="Yap K.-P."/>
            <person name="Thong K.L."/>
            <person name="Liong M.T."/>
            <person name="Ahmad R."/>
            <person name="Rusul G."/>
        </authorList>
    </citation>
    <scope>NUCLEOTIDE SEQUENCE [LARGE SCALE GENOMIC DNA]</scope>
    <source>
        <strain evidence="3">HibF3</strain>
    </source>
</reference>
<keyword evidence="3" id="KW-1185">Reference proteome</keyword>
<name>A0A9Q5JH81_9LACT</name>
<comment type="caution">
    <text evidence="2">The sequence shown here is derived from an EMBL/GenBank/DDBJ whole genome shotgun (WGS) entry which is preliminary data.</text>
</comment>
<dbReference type="Proteomes" id="UP000177273">
    <property type="component" value="Unassembled WGS sequence"/>
</dbReference>
<organism evidence="2 3">
    <name type="scientific">Floricoccus penangensis</name>
    <dbReference type="NCBI Taxonomy" id="1859475"/>
    <lineage>
        <taxon>Bacteria</taxon>
        <taxon>Bacillati</taxon>
        <taxon>Bacillota</taxon>
        <taxon>Bacilli</taxon>
        <taxon>Lactobacillales</taxon>
        <taxon>Streptococcaceae</taxon>
        <taxon>Floricoccus</taxon>
    </lineage>
</organism>
<evidence type="ECO:0000313" key="2">
    <source>
        <dbReference type="EMBL" id="OFI46902.1"/>
    </source>
</evidence>
<feature type="transmembrane region" description="Helical" evidence="1">
    <location>
        <begin position="100"/>
        <end position="117"/>
    </location>
</feature>
<gene>
    <name evidence="2" type="ORF">BG262_03690</name>
</gene>
<keyword evidence="1" id="KW-1133">Transmembrane helix</keyword>
<protein>
    <recommendedName>
        <fullName evidence="4">DUF2975 domain-containing protein</fullName>
    </recommendedName>
</protein>
<proteinExistence type="predicted"/>
<sequence length="165" mass="18663">MKDKTLFKILKWCFYIGAIFLSIVIIGLLVLGLMGTKFTLFDVTNLPAGLTITSEGVINIWTILATILVIMVVIGLFWNVANLFKNLENDKIFVKENTDILRTVANCFFVLTIISKLPEFIAGAMNNSYNFNFDFSYLIMGLVVWAAMKVMERANLIAEENEFTI</sequence>